<comment type="caution">
    <text evidence="3">The sequence shown here is derived from an EMBL/GenBank/DDBJ whole genome shotgun (WGS) entry which is preliminary data.</text>
</comment>
<sequence length="132" mass="14620">MAYSGGAHIPRDDNNISDDFDYLKIVKIVAGVILGISSLGSALYIWLRKRRQQEQKDQPSGYTRVWDTENSFNMSRHEALDAMPLTSDDPYARATELEGPHSKSPAINSHAIAVELPDTTPIPAQKAHTRSS</sequence>
<dbReference type="Proteomes" id="UP000799441">
    <property type="component" value="Unassembled WGS sequence"/>
</dbReference>
<evidence type="ECO:0000313" key="4">
    <source>
        <dbReference type="Proteomes" id="UP000799441"/>
    </source>
</evidence>
<keyword evidence="2" id="KW-0472">Membrane</keyword>
<dbReference type="AlphaFoldDB" id="A0A9P4UL50"/>
<organism evidence="3 4">
    <name type="scientific">Polychaeton citri CBS 116435</name>
    <dbReference type="NCBI Taxonomy" id="1314669"/>
    <lineage>
        <taxon>Eukaryota</taxon>
        <taxon>Fungi</taxon>
        <taxon>Dikarya</taxon>
        <taxon>Ascomycota</taxon>
        <taxon>Pezizomycotina</taxon>
        <taxon>Dothideomycetes</taxon>
        <taxon>Dothideomycetidae</taxon>
        <taxon>Capnodiales</taxon>
        <taxon>Capnodiaceae</taxon>
        <taxon>Polychaeton</taxon>
    </lineage>
</organism>
<evidence type="ECO:0000256" key="1">
    <source>
        <dbReference type="SAM" id="MobiDB-lite"/>
    </source>
</evidence>
<evidence type="ECO:0000256" key="2">
    <source>
        <dbReference type="SAM" id="Phobius"/>
    </source>
</evidence>
<proteinExistence type="predicted"/>
<keyword evidence="4" id="KW-1185">Reference proteome</keyword>
<keyword evidence="2" id="KW-0812">Transmembrane</keyword>
<feature type="transmembrane region" description="Helical" evidence="2">
    <location>
        <begin position="25"/>
        <end position="47"/>
    </location>
</feature>
<reference evidence="3" key="1">
    <citation type="journal article" date="2020" name="Stud. Mycol.">
        <title>101 Dothideomycetes genomes: a test case for predicting lifestyles and emergence of pathogens.</title>
        <authorList>
            <person name="Haridas S."/>
            <person name="Albert R."/>
            <person name="Binder M."/>
            <person name="Bloem J."/>
            <person name="Labutti K."/>
            <person name="Salamov A."/>
            <person name="Andreopoulos B."/>
            <person name="Baker S."/>
            <person name="Barry K."/>
            <person name="Bills G."/>
            <person name="Bluhm B."/>
            <person name="Cannon C."/>
            <person name="Castanera R."/>
            <person name="Culley D."/>
            <person name="Daum C."/>
            <person name="Ezra D."/>
            <person name="Gonzalez J."/>
            <person name="Henrissat B."/>
            <person name="Kuo A."/>
            <person name="Liang C."/>
            <person name="Lipzen A."/>
            <person name="Lutzoni F."/>
            <person name="Magnuson J."/>
            <person name="Mondo S."/>
            <person name="Nolan M."/>
            <person name="Ohm R."/>
            <person name="Pangilinan J."/>
            <person name="Park H.-J."/>
            <person name="Ramirez L."/>
            <person name="Alfaro M."/>
            <person name="Sun H."/>
            <person name="Tritt A."/>
            <person name="Yoshinaga Y."/>
            <person name="Zwiers L.-H."/>
            <person name="Turgeon B."/>
            <person name="Goodwin S."/>
            <person name="Spatafora J."/>
            <person name="Crous P."/>
            <person name="Grigoriev I."/>
        </authorList>
    </citation>
    <scope>NUCLEOTIDE SEQUENCE</scope>
    <source>
        <strain evidence="3">CBS 116435</strain>
    </source>
</reference>
<feature type="region of interest" description="Disordered" evidence="1">
    <location>
        <begin position="91"/>
        <end position="110"/>
    </location>
</feature>
<protein>
    <submittedName>
        <fullName evidence="3">Uncharacterized protein</fullName>
    </submittedName>
</protein>
<accession>A0A9P4UL50</accession>
<dbReference type="EMBL" id="MU003868">
    <property type="protein sequence ID" value="KAF2716580.1"/>
    <property type="molecule type" value="Genomic_DNA"/>
</dbReference>
<keyword evidence="2" id="KW-1133">Transmembrane helix</keyword>
<name>A0A9P4UL50_9PEZI</name>
<gene>
    <name evidence="3" type="ORF">K431DRAFT_289281</name>
</gene>
<evidence type="ECO:0000313" key="3">
    <source>
        <dbReference type="EMBL" id="KAF2716580.1"/>
    </source>
</evidence>